<gene>
    <name evidence="3" type="ORF">O0R46_07585</name>
</gene>
<evidence type="ECO:0000256" key="1">
    <source>
        <dbReference type="SAM" id="Phobius"/>
    </source>
</evidence>
<dbReference type="Pfam" id="PF01522">
    <property type="entry name" value="Polysacc_deac_1"/>
    <property type="match status" value="1"/>
</dbReference>
<evidence type="ECO:0000313" key="4">
    <source>
        <dbReference type="Proteomes" id="UP001164187"/>
    </source>
</evidence>
<keyword evidence="1" id="KW-0812">Transmembrane</keyword>
<organism evidence="3 4">
    <name type="scientific">Peptostreptococcus equinus</name>
    <dbReference type="NCBI Taxonomy" id="3003601"/>
    <lineage>
        <taxon>Bacteria</taxon>
        <taxon>Bacillati</taxon>
        <taxon>Bacillota</taxon>
        <taxon>Clostridia</taxon>
        <taxon>Peptostreptococcales</taxon>
        <taxon>Peptostreptococcaceae</taxon>
        <taxon>Peptostreptococcus</taxon>
    </lineage>
</organism>
<dbReference type="Gene3D" id="3.20.20.370">
    <property type="entry name" value="Glycoside hydrolase/deacetylase"/>
    <property type="match status" value="1"/>
</dbReference>
<dbReference type="RefSeq" id="WP_269311133.1">
    <property type="nucleotide sequence ID" value="NZ_CP114052.1"/>
</dbReference>
<dbReference type="EMBL" id="CP114052">
    <property type="protein sequence ID" value="WAW14454.1"/>
    <property type="molecule type" value="Genomic_DNA"/>
</dbReference>
<protein>
    <submittedName>
        <fullName evidence="3">Polysaccharide deacetylase family protein</fullName>
    </submittedName>
</protein>
<evidence type="ECO:0000313" key="3">
    <source>
        <dbReference type="EMBL" id="WAW14454.1"/>
    </source>
</evidence>
<sequence>MIKYIVIIITILVLIFLIHSIIPTYYNKIFNTKVKKQTQSPGTIMLTFDDGPDKRYIFSLLEVLDRYGIKAIFFMVAENMNNNEDVVRLILEKGHKIGLHSWQHKNAMLYSYFYTKKDFENSYKIIRKFQKEKILYRPPWGHSNIFTNYFARKYNMDLIFWNVMAEDWSQNETVETISKKLLDRVKEHSIICLHDAGENSGGSVGAPERTINALDITIPKLQELGYSFIIDEVNY</sequence>
<dbReference type="Proteomes" id="UP001164187">
    <property type="component" value="Chromosome"/>
</dbReference>
<keyword evidence="1" id="KW-1133">Transmembrane helix</keyword>
<evidence type="ECO:0000259" key="2">
    <source>
        <dbReference type="PROSITE" id="PS51677"/>
    </source>
</evidence>
<feature type="domain" description="NodB homology" evidence="2">
    <location>
        <begin position="42"/>
        <end position="229"/>
    </location>
</feature>
<feature type="transmembrane region" description="Helical" evidence="1">
    <location>
        <begin position="6"/>
        <end position="26"/>
    </location>
</feature>
<dbReference type="PANTHER" id="PTHR10587">
    <property type="entry name" value="GLYCOSYL TRANSFERASE-RELATED"/>
    <property type="match status" value="1"/>
</dbReference>
<dbReference type="SUPFAM" id="SSF88713">
    <property type="entry name" value="Glycoside hydrolase/deacetylase"/>
    <property type="match status" value="1"/>
</dbReference>
<dbReference type="InterPro" id="IPR002509">
    <property type="entry name" value="NODB_dom"/>
</dbReference>
<dbReference type="InterPro" id="IPR011330">
    <property type="entry name" value="Glyco_hydro/deAcase_b/a-brl"/>
</dbReference>
<reference evidence="3" key="1">
    <citation type="submission" date="2022-12" db="EMBL/GenBank/DDBJ databases">
        <title>Peptostreptococcus.</title>
        <authorList>
            <person name="Lee S.H."/>
        </authorList>
    </citation>
    <scope>NUCLEOTIDE SEQUENCE</scope>
    <source>
        <strain evidence="3">CBA3647</strain>
    </source>
</reference>
<accession>A0ABY7JM71</accession>
<keyword evidence="4" id="KW-1185">Reference proteome</keyword>
<dbReference type="PANTHER" id="PTHR10587:SF137">
    <property type="entry name" value="4-DEOXY-4-FORMAMIDO-L-ARABINOSE-PHOSPHOUNDECAPRENOL DEFORMYLASE ARND-RELATED"/>
    <property type="match status" value="1"/>
</dbReference>
<dbReference type="PROSITE" id="PS51677">
    <property type="entry name" value="NODB"/>
    <property type="match status" value="1"/>
</dbReference>
<proteinExistence type="predicted"/>
<dbReference type="CDD" id="cd10959">
    <property type="entry name" value="CE4_NodB_like_3"/>
    <property type="match status" value="1"/>
</dbReference>
<dbReference type="InterPro" id="IPR050248">
    <property type="entry name" value="Polysacc_deacetylase_ArnD"/>
</dbReference>
<name>A0ABY7JM71_9FIRM</name>
<keyword evidence="1" id="KW-0472">Membrane</keyword>